<proteinExistence type="predicted"/>
<dbReference type="STRING" id="1817883.A3G31_10440"/>
<name>A0A1F7SMX8_9BACT</name>
<dbReference type="AlphaFoldDB" id="A0A1F7SMX8"/>
<organism evidence="2 3">
    <name type="scientific">Candidatus Schekmanbacteria bacterium RIFCSPLOWO2_12_FULL_38_15</name>
    <dbReference type="NCBI Taxonomy" id="1817883"/>
    <lineage>
        <taxon>Bacteria</taxon>
        <taxon>Candidatus Schekmaniibacteriota</taxon>
    </lineage>
</organism>
<dbReference type="Gene3D" id="3.40.50.880">
    <property type="match status" value="1"/>
</dbReference>
<evidence type="ECO:0000313" key="2">
    <source>
        <dbReference type="EMBL" id="OGL54564.1"/>
    </source>
</evidence>
<dbReference type="EMBL" id="MGDI01000011">
    <property type="protein sequence ID" value="OGL54564.1"/>
    <property type="molecule type" value="Genomic_DNA"/>
</dbReference>
<feature type="domain" description="Biotin-protein ligase N-terminal" evidence="1">
    <location>
        <begin position="34"/>
        <end position="119"/>
    </location>
</feature>
<evidence type="ECO:0000313" key="3">
    <source>
        <dbReference type="Proteomes" id="UP000178082"/>
    </source>
</evidence>
<gene>
    <name evidence="2" type="ORF">A3G31_10440</name>
</gene>
<comment type="caution">
    <text evidence="2">The sequence shown here is derived from an EMBL/GenBank/DDBJ whole genome shotgun (WGS) entry which is preliminary data.</text>
</comment>
<accession>A0A1F7SMX8</accession>
<dbReference type="InterPro" id="IPR019197">
    <property type="entry name" value="Biotin-prot_ligase_N"/>
</dbReference>
<dbReference type="Pfam" id="PF09825">
    <property type="entry name" value="BPL_N"/>
    <property type="match status" value="1"/>
</dbReference>
<reference evidence="2 3" key="1">
    <citation type="journal article" date="2016" name="Nat. Commun.">
        <title>Thousands of microbial genomes shed light on interconnected biogeochemical processes in an aquifer system.</title>
        <authorList>
            <person name="Anantharaman K."/>
            <person name="Brown C.T."/>
            <person name="Hug L.A."/>
            <person name="Sharon I."/>
            <person name="Castelle C.J."/>
            <person name="Probst A.J."/>
            <person name="Thomas B.C."/>
            <person name="Singh A."/>
            <person name="Wilkins M.J."/>
            <person name="Karaoz U."/>
            <person name="Brodie E.L."/>
            <person name="Williams K.H."/>
            <person name="Hubbard S.S."/>
            <person name="Banfield J.F."/>
        </authorList>
    </citation>
    <scope>NUCLEOTIDE SEQUENCE [LARGE SCALE GENOMIC DNA]</scope>
</reference>
<evidence type="ECO:0000259" key="1">
    <source>
        <dbReference type="Pfam" id="PF09825"/>
    </source>
</evidence>
<dbReference type="Proteomes" id="UP000178082">
    <property type="component" value="Unassembled WGS sequence"/>
</dbReference>
<sequence>MDANSYKKFFSLMLKGDYEETPLFLPVSYPRIGIYTGNGSSHSWLWLAELFEKYGLYDISFINGENIQNDALDRINIFIVSGGDTFAIAEEIGENGSNKIRDFLENGGSYLGICAGAYLMLNSSKTPLDFFNLTGGKIKNLSSSLPLSVNMSYKFSMPYGCQYLYHPVRGSMQIKLLGKPPFYSTDTIVSPVFGGGFITPSNDLTPLANYHGFTKDTIFLVDEKTASETVIGSCAAAKSFYGKGVIFLFSPHFEHPMFPDGNNIIIDTICYGNANKKSENFCHNPSTLIIDSPGRGILKKIKSLLSNSRIVAGGFHGTALYWKIGNKMWEAEKFSVFLETIWKRFSNTEKDSFGLRINLSEAQELERLSADTLDNLKKLKSEISSGKDSEETLKKLLLALSKLSSEFFDIYFKSKLEKALQSKIEK</sequence>
<dbReference type="InterPro" id="IPR029062">
    <property type="entry name" value="Class_I_gatase-like"/>
</dbReference>
<protein>
    <recommendedName>
        <fullName evidence="1">Biotin-protein ligase N-terminal domain-containing protein</fullName>
    </recommendedName>
</protein>
<dbReference type="SUPFAM" id="SSF52317">
    <property type="entry name" value="Class I glutamine amidotransferase-like"/>
    <property type="match status" value="1"/>
</dbReference>